<feature type="transmembrane region" description="Helical" evidence="1">
    <location>
        <begin position="110"/>
        <end position="133"/>
    </location>
</feature>
<dbReference type="InterPro" id="IPR006938">
    <property type="entry name" value="DUF624"/>
</dbReference>
<feature type="transmembrane region" description="Helical" evidence="1">
    <location>
        <begin position="145"/>
        <end position="168"/>
    </location>
</feature>
<sequence length="206" mass="24169">MNSAGNILYTIFEWITRFAYVNLLWVLFSLVGGIIFGFFPSTIAMFAIVRDWLRGKPDLPIFKTYWNYFKSEFVKSNQLGIFITIMLILVGLDLFYIQANLNNLLSWTSIPLFSFILLFLLLLFYIFPTYVHYDLKVARLLKNAFLIMLISPIHSLLIILCLVFVYFIMTAIPALFFIFGSITYAFITMWLCLHAFQKIQRKQESK</sequence>
<dbReference type="Proteomes" id="UP001597383">
    <property type="component" value="Unassembled WGS sequence"/>
</dbReference>
<dbReference type="Pfam" id="PF04854">
    <property type="entry name" value="DUF624"/>
    <property type="match status" value="1"/>
</dbReference>
<name>A0ABW4W099_9BACI</name>
<keyword evidence="1" id="KW-1133">Transmembrane helix</keyword>
<reference evidence="3" key="1">
    <citation type="journal article" date="2019" name="Int. J. Syst. Evol. Microbiol.">
        <title>The Global Catalogue of Microorganisms (GCM) 10K type strain sequencing project: providing services to taxonomists for standard genome sequencing and annotation.</title>
        <authorList>
            <consortium name="The Broad Institute Genomics Platform"/>
            <consortium name="The Broad Institute Genome Sequencing Center for Infectious Disease"/>
            <person name="Wu L."/>
            <person name="Ma J."/>
        </authorList>
    </citation>
    <scope>NUCLEOTIDE SEQUENCE [LARGE SCALE GENOMIC DNA]</scope>
    <source>
        <strain evidence="3">R28</strain>
    </source>
</reference>
<comment type="caution">
    <text evidence="2">The sequence shown here is derived from an EMBL/GenBank/DDBJ whole genome shotgun (WGS) entry which is preliminary data.</text>
</comment>
<protein>
    <submittedName>
        <fullName evidence="2">YesL family protein</fullName>
    </submittedName>
</protein>
<evidence type="ECO:0000313" key="2">
    <source>
        <dbReference type="EMBL" id="MFD2044804.1"/>
    </source>
</evidence>
<gene>
    <name evidence="2" type="ORF">ACFSJF_11040</name>
</gene>
<accession>A0ABW4W099</accession>
<keyword evidence="1" id="KW-0812">Transmembrane</keyword>
<keyword evidence="1" id="KW-0472">Membrane</keyword>
<evidence type="ECO:0000313" key="3">
    <source>
        <dbReference type="Proteomes" id="UP001597383"/>
    </source>
</evidence>
<evidence type="ECO:0000256" key="1">
    <source>
        <dbReference type="SAM" id="Phobius"/>
    </source>
</evidence>
<feature type="transmembrane region" description="Helical" evidence="1">
    <location>
        <begin position="79"/>
        <end position="98"/>
    </location>
</feature>
<feature type="transmembrane region" description="Helical" evidence="1">
    <location>
        <begin position="23"/>
        <end position="49"/>
    </location>
</feature>
<dbReference type="RefSeq" id="WP_377557396.1">
    <property type="nucleotide sequence ID" value="NZ_JBHUHQ010000016.1"/>
</dbReference>
<dbReference type="EMBL" id="JBHUHQ010000016">
    <property type="protein sequence ID" value="MFD2044804.1"/>
    <property type="molecule type" value="Genomic_DNA"/>
</dbReference>
<feature type="transmembrane region" description="Helical" evidence="1">
    <location>
        <begin position="174"/>
        <end position="196"/>
    </location>
</feature>
<proteinExistence type="predicted"/>
<organism evidence="2 3">
    <name type="scientific">Ornithinibacillus salinisoli</name>
    <dbReference type="NCBI Taxonomy" id="1848459"/>
    <lineage>
        <taxon>Bacteria</taxon>
        <taxon>Bacillati</taxon>
        <taxon>Bacillota</taxon>
        <taxon>Bacilli</taxon>
        <taxon>Bacillales</taxon>
        <taxon>Bacillaceae</taxon>
        <taxon>Ornithinibacillus</taxon>
    </lineage>
</organism>
<keyword evidence="3" id="KW-1185">Reference proteome</keyword>